<dbReference type="OrthoDB" id="6832592at2"/>
<feature type="domain" description="Bacterial CdiA-CT RNAse A" evidence="2">
    <location>
        <begin position="56"/>
        <end position="171"/>
    </location>
</feature>
<proteinExistence type="predicted"/>
<dbReference type="PROSITE" id="PS51257">
    <property type="entry name" value="PROKAR_LIPOPROTEIN"/>
    <property type="match status" value="1"/>
</dbReference>
<evidence type="ECO:0000256" key="1">
    <source>
        <dbReference type="SAM" id="Phobius"/>
    </source>
</evidence>
<dbReference type="Proteomes" id="UP000005380">
    <property type="component" value="Chromosome"/>
</dbReference>
<dbReference type="STRING" id="717772.THIAE_09580"/>
<dbReference type="Pfam" id="PF18431">
    <property type="entry name" value="RNAse_A_bac"/>
    <property type="match status" value="1"/>
</dbReference>
<evidence type="ECO:0000259" key="2">
    <source>
        <dbReference type="Pfam" id="PF18431"/>
    </source>
</evidence>
<name>W0DXG8_9GAMM</name>
<sequence length="174" mass="19186">MIKQQGVLGRVAGLLFTLMLGLILLGLSGCDKPASGLADLSQPIQVSLVEHEAMGGHTIERHVAKSDAYLIERLQRDARLNTTSTFSNLAVAEASVNAVLNLQREQVARWWQGELARQAFFARVPTHGSYITRTQLEANPDAQPQWVPENAVVRVVLVRRGDDFFVLTAFPQPD</sequence>
<dbReference type="eggNOG" id="ENOG5033GXE">
    <property type="taxonomic scope" value="Bacteria"/>
</dbReference>
<keyword evidence="1" id="KW-0812">Transmembrane</keyword>
<keyword evidence="1" id="KW-1133">Transmembrane helix</keyword>
<dbReference type="RefSeq" id="WP_006460242.1">
    <property type="nucleotide sequence ID" value="NZ_CP007030.1"/>
</dbReference>
<gene>
    <name evidence="3" type="ORF">THIAE_09580</name>
</gene>
<evidence type="ECO:0000313" key="4">
    <source>
        <dbReference type="Proteomes" id="UP000005380"/>
    </source>
</evidence>
<evidence type="ECO:0000313" key="3">
    <source>
        <dbReference type="EMBL" id="AHF01973.1"/>
    </source>
</evidence>
<feature type="transmembrane region" description="Helical" evidence="1">
    <location>
        <begin position="7"/>
        <end position="27"/>
    </location>
</feature>
<organism evidence="3 4">
    <name type="scientific">Thiomicrospira aerophila AL3</name>
    <dbReference type="NCBI Taxonomy" id="717772"/>
    <lineage>
        <taxon>Bacteria</taxon>
        <taxon>Pseudomonadati</taxon>
        <taxon>Pseudomonadota</taxon>
        <taxon>Gammaproteobacteria</taxon>
        <taxon>Thiotrichales</taxon>
        <taxon>Piscirickettsiaceae</taxon>
        <taxon>Thiomicrospira</taxon>
    </lineage>
</organism>
<dbReference type="EMBL" id="CP007030">
    <property type="protein sequence ID" value="AHF01973.1"/>
    <property type="molecule type" value="Genomic_DNA"/>
</dbReference>
<dbReference type="KEGG" id="tao:THIAE_09580"/>
<dbReference type="InterPro" id="IPR041436">
    <property type="entry name" value="RNAse_A_bac"/>
</dbReference>
<keyword evidence="4" id="KW-1185">Reference proteome</keyword>
<keyword evidence="1" id="KW-0472">Membrane</keyword>
<accession>W0DXG8</accession>
<dbReference type="AlphaFoldDB" id="W0DXG8"/>
<dbReference type="HOGENOM" id="CLU_1601897_0_0_6"/>
<protein>
    <recommendedName>
        <fullName evidence="2">Bacterial CdiA-CT RNAse A domain-containing protein</fullName>
    </recommendedName>
</protein>
<reference evidence="3 4" key="1">
    <citation type="submission" date="2013-12" db="EMBL/GenBank/DDBJ databases">
        <authorList>
            <consortium name="DOE Joint Genome Institute"/>
            <person name="Kappler U."/>
            <person name="Huntemann M."/>
            <person name="Han J."/>
            <person name="Chen A."/>
            <person name="Kyrpides N."/>
            <person name="Mavromatis K."/>
            <person name="Markowitz V."/>
            <person name="Palaniappan K."/>
            <person name="Ivanova N."/>
            <person name="Schaumberg A."/>
            <person name="Pati A."/>
            <person name="Liolios K."/>
            <person name="Nordberg H.P."/>
            <person name="Cantor M.N."/>
            <person name="Hua S.X."/>
            <person name="Woyke T."/>
        </authorList>
    </citation>
    <scope>NUCLEOTIDE SEQUENCE [LARGE SCALE GENOMIC DNA]</scope>
    <source>
        <strain evidence="4">AL2</strain>
    </source>
</reference>
<dbReference type="InParanoid" id="W0DXG8"/>